<sequence>MAFLMNRFLNMKLRSKFLLTYVVLILLTVLLIGTVTYYTSVNSIKSKITDFSSYLIEQIANNLEKKTKDVEDFAFNQFRMSEVADKLMAEGSDSAGFNVMESKMMLNFLNDFIHTKPYLHSAYLWTPSGTAGPRANYVERNGSLMQELVSLLNPQEVQDNWGRAMWVPGDSGIVYMQKALYDVRSTKFLGVLVLGVYDGYIREIYDSIDTLSGGDIYIVNEKNELLLPSRSVNGLDPAFITKSLKERYFAANTSIRSERGTFLSTMISISNDRWKVLHLISVKELTQDTEAIAYWTVTTCVIALFLAFLIAAFLASNITENIRRLLQSMRQFSGDYTHKAVVPKGRDEVAMLAEKFNFMSEKINELIHTVYAEKLSKQKAEYRTLQFEYKALLAQMNPHFLYNTLESIHSMAKLKGEDEIGELICLLGNLLRESIAKKGDFVSLSEEVEYIRKYLSIHQLIDSDKIEVFYEIDPSLMDVQVPRFVLQPIVENAIVHGIEAKPGKGVIRVRCQADTRDLIVEVTDNGIGMEEEVVRHLLQTEDRVQEDGQPAKHTQVGVNSVSKRIKMLCGDPFGLVIDSRPGEGTTIRIRLPMRIQGGLRL</sequence>
<reference evidence="15" key="1">
    <citation type="submission" date="2020-09" db="EMBL/GenBank/DDBJ databases">
        <title>A novel bacterium of genus Paenibacillus, isolated from South China Sea.</title>
        <authorList>
            <person name="Huang H."/>
            <person name="Mo K."/>
            <person name="Hu Y."/>
        </authorList>
    </citation>
    <scope>NUCLEOTIDE SEQUENCE</scope>
    <source>
        <strain evidence="15">IB182363</strain>
    </source>
</reference>
<dbReference type="PANTHER" id="PTHR34220">
    <property type="entry name" value="SENSOR HISTIDINE KINASE YPDA"/>
    <property type="match status" value="1"/>
</dbReference>
<dbReference type="Pfam" id="PF02518">
    <property type="entry name" value="HATPase_c"/>
    <property type="match status" value="1"/>
</dbReference>
<evidence type="ECO:0000256" key="5">
    <source>
        <dbReference type="ARBA" id="ARBA00022553"/>
    </source>
</evidence>
<dbReference type="EMBL" id="JACXJA010000053">
    <property type="protein sequence ID" value="MBD2866167.1"/>
    <property type="molecule type" value="Genomic_DNA"/>
</dbReference>
<keyword evidence="11 12" id="KW-0472">Membrane</keyword>
<dbReference type="InterPro" id="IPR010559">
    <property type="entry name" value="Sig_transdc_His_kin_internal"/>
</dbReference>
<comment type="caution">
    <text evidence="15">The sequence shown here is derived from an EMBL/GenBank/DDBJ whole genome shotgun (WGS) entry which is preliminary data.</text>
</comment>
<evidence type="ECO:0000256" key="4">
    <source>
        <dbReference type="ARBA" id="ARBA00022475"/>
    </source>
</evidence>
<evidence type="ECO:0000256" key="3">
    <source>
        <dbReference type="ARBA" id="ARBA00012438"/>
    </source>
</evidence>
<evidence type="ECO:0000256" key="9">
    <source>
        <dbReference type="ARBA" id="ARBA00022840"/>
    </source>
</evidence>
<keyword evidence="4" id="KW-1003">Cell membrane</keyword>
<dbReference type="InterPro" id="IPR050640">
    <property type="entry name" value="Bact_2-comp_sensor_kinase"/>
</dbReference>
<dbReference type="SMART" id="SM00304">
    <property type="entry name" value="HAMP"/>
    <property type="match status" value="1"/>
</dbReference>
<dbReference type="InterPro" id="IPR003594">
    <property type="entry name" value="HATPase_dom"/>
</dbReference>
<evidence type="ECO:0000256" key="10">
    <source>
        <dbReference type="ARBA" id="ARBA00023012"/>
    </source>
</evidence>
<comment type="subcellular location">
    <subcellularLocation>
        <location evidence="2">Cell membrane</location>
        <topology evidence="2">Multi-pass membrane protein</topology>
    </subcellularLocation>
</comment>
<dbReference type="GO" id="GO:0005524">
    <property type="term" value="F:ATP binding"/>
    <property type="evidence" value="ECO:0007669"/>
    <property type="project" value="UniProtKB-KW"/>
</dbReference>
<dbReference type="EC" id="2.7.13.3" evidence="3"/>
<dbReference type="Pfam" id="PF06580">
    <property type="entry name" value="His_kinase"/>
    <property type="match status" value="1"/>
</dbReference>
<evidence type="ECO:0000256" key="8">
    <source>
        <dbReference type="ARBA" id="ARBA00022777"/>
    </source>
</evidence>
<evidence type="ECO:0000259" key="13">
    <source>
        <dbReference type="PROSITE" id="PS50109"/>
    </source>
</evidence>
<keyword evidence="12" id="KW-0812">Transmembrane</keyword>
<dbReference type="PANTHER" id="PTHR34220:SF7">
    <property type="entry name" value="SENSOR HISTIDINE KINASE YPDA"/>
    <property type="match status" value="1"/>
</dbReference>
<comment type="catalytic activity">
    <reaction evidence="1">
        <text>ATP + protein L-histidine = ADP + protein N-phospho-L-histidine.</text>
        <dbReference type="EC" id="2.7.13.3"/>
    </reaction>
</comment>
<dbReference type="GO" id="GO:0005886">
    <property type="term" value="C:plasma membrane"/>
    <property type="evidence" value="ECO:0007669"/>
    <property type="project" value="UniProtKB-SubCell"/>
</dbReference>
<dbReference type="Proteomes" id="UP000639396">
    <property type="component" value="Unassembled WGS sequence"/>
</dbReference>
<dbReference type="Pfam" id="PF00672">
    <property type="entry name" value="HAMP"/>
    <property type="match status" value="1"/>
</dbReference>
<evidence type="ECO:0000313" key="15">
    <source>
        <dbReference type="EMBL" id="MBD2866167.1"/>
    </source>
</evidence>
<keyword evidence="5" id="KW-0597">Phosphoprotein</keyword>
<dbReference type="InterPro" id="IPR005467">
    <property type="entry name" value="His_kinase_dom"/>
</dbReference>
<dbReference type="PROSITE" id="PS50885">
    <property type="entry name" value="HAMP"/>
    <property type="match status" value="1"/>
</dbReference>
<keyword evidence="12" id="KW-1133">Transmembrane helix</keyword>
<name>A0A927CGH6_9BACL</name>
<keyword evidence="6" id="KW-0808">Transferase</keyword>
<dbReference type="InterPro" id="IPR004358">
    <property type="entry name" value="Sig_transdc_His_kin-like_C"/>
</dbReference>
<proteinExistence type="predicted"/>
<dbReference type="SMART" id="SM00387">
    <property type="entry name" value="HATPase_c"/>
    <property type="match status" value="1"/>
</dbReference>
<feature type="transmembrane region" description="Helical" evidence="12">
    <location>
        <begin position="292"/>
        <end position="315"/>
    </location>
</feature>
<keyword evidence="8 15" id="KW-0418">Kinase</keyword>
<keyword evidence="9" id="KW-0067">ATP-binding</keyword>
<feature type="domain" description="Histidine kinase" evidence="13">
    <location>
        <begin position="396"/>
        <end position="595"/>
    </location>
</feature>
<evidence type="ECO:0000313" key="16">
    <source>
        <dbReference type="Proteomes" id="UP000639396"/>
    </source>
</evidence>
<keyword evidence="10" id="KW-0902">Two-component regulatory system</keyword>
<evidence type="ECO:0000256" key="6">
    <source>
        <dbReference type="ARBA" id="ARBA00022679"/>
    </source>
</evidence>
<dbReference type="SUPFAM" id="SSF158472">
    <property type="entry name" value="HAMP domain-like"/>
    <property type="match status" value="1"/>
</dbReference>
<dbReference type="PROSITE" id="PS50109">
    <property type="entry name" value="HIS_KIN"/>
    <property type="match status" value="1"/>
</dbReference>
<dbReference type="AlphaFoldDB" id="A0A927CGH6"/>
<evidence type="ECO:0000256" key="2">
    <source>
        <dbReference type="ARBA" id="ARBA00004651"/>
    </source>
</evidence>
<protein>
    <recommendedName>
        <fullName evidence="3">histidine kinase</fullName>
        <ecNumber evidence="3">2.7.13.3</ecNumber>
    </recommendedName>
</protein>
<dbReference type="PRINTS" id="PR00344">
    <property type="entry name" value="BCTRLSENSOR"/>
</dbReference>
<keyword evidence="7" id="KW-0547">Nucleotide-binding</keyword>
<dbReference type="RefSeq" id="WP_190931785.1">
    <property type="nucleotide sequence ID" value="NZ_JACXJA010000053.1"/>
</dbReference>
<dbReference type="SUPFAM" id="SSF55874">
    <property type="entry name" value="ATPase domain of HSP90 chaperone/DNA topoisomerase II/histidine kinase"/>
    <property type="match status" value="1"/>
</dbReference>
<evidence type="ECO:0000256" key="11">
    <source>
        <dbReference type="ARBA" id="ARBA00023136"/>
    </source>
</evidence>
<dbReference type="InterPro" id="IPR036890">
    <property type="entry name" value="HATPase_C_sf"/>
</dbReference>
<keyword evidence="16" id="KW-1185">Reference proteome</keyword>
<dbReference type="InterPro" id="IPR003660">
    <property type="entry name" value="HAMP_dom"/>
</dbReference>
<evidence type="ECO:0000256" key="12">
    <source>
        <dbReference type="SAM" id="Phobius"/>
    </source>
</evidence>
<evidence type="ECO:0000259" key="14">
    <source>
        <dbReference type="PROSITE" id="PS50885"/>
    </source>
</evidence>
<feature type="domain" description="HAMP" evidence="14">
    <location>
        <begin position="316"/>
        <end position="368"/>
    </location>
</feature>
<accession>A0A927CGH6</accession>
<dbReference type="CDD" id="cd06225">
    <property type="entry name" value="HAMP"/>
    <property type="match status" value="1"/>
</dbReference>
<dbReference type="Gene3D" id="6.10.340.10">
    <property type="match status" value="1"/>
</dbReference>
<evidence type="ECO:0000256" key="7">
    <source>
        <dbReference type="ARBA" id="ARBA00022741"/>
    </source>
</evidence>
<gene>
    <name evidence="15" type="ORF">IDH45_29755</name>
</gene>
<dbReference type="Gene3D" id="3.30.565.10">
    <property type="entry name" value="Histidine kinase-like ATPase, C-terminal domain"/>
    <property type="match status" value="1"/>
</dbReference>
<evidence type="ECO:0000256" key="1">
    <source>
        <dbReference type="ARBA" id="ARBA00000085"/>
    </source>
</evidence>
<organism evidence="15 16">
    <name type="scientific">Paenibacillus oceani</name>
    <dbReference type="NCBI Taxonomy" id="2772510"/>
    <lineage>
        <taxon>Bacteria</taxon>
        <taxon>Bacillati</taxon>
        <taxon>Bacillota</taxon>
        <taxon>Bacilli</taxon>
        <taxon>Bacillales</taxon>
        <taxon>Paenibacillaceae</taxon>
        <taxon>Paenibacillus</taxon>
    </lineage>
</organism>
<dbReference type="GO" id="GO:0000155">
    <property type="term" value="F:phosphorelay sensor kinase activity"/>
    <property type="evidence" value="ECO:0007669"/>
    <property type="project" value="InterPro"/>
</dbReference>